<accession>A0A563E6N6</accession>
<dbReference type="NCBIfam" id="NF041216">
    <property type="entry name" value="CU044_2847_fam"/>
    <property type="match status" value="1"/>
</dbReference>
<comment type="caution">
    <text evidence="2">The sequence shown here is derived from an EMBL/GenBank/DDBJ whole genome shotgun (WGS) entry which is preliminary data.</text>
</comment>
<dbReference type="Pfam" id="PF19493">
    <property type="entry name" value="Trypco1"/>
    <property type="match status" value="1"/>
</dbReference>
<dbReference type="InterPro" id="IPR045794">
    <property type="entry name" value="Trypco1"/>
</dbReference>
<gene>
    <name evidence="2" type="ORF">FGL98_02930</name>
</gene>
<feature type="domain" description="Trypsin-co-occurring" evidence="1">
    <location>
        <begin position="7"/>
        <end position="109"/>
    </location>
</feature>
<evidence type="ECO:0000313" key="2">
    <source>
        <dbReference type="EMBL" id="TWP38200.1"/>
    </source>
</evidence>
<dbReference type="EMBL" id="VCQV01000003">
    <property type="protein sequence ID" value="TWP38200.1"/>
    <property type="molecule type" value="Genomic_DNA"/>
</dbReference>
<dbReference type="AlphaFoldDB" id="A0A563E6N6"/>
<protein>
    <recommendedName>
        <fullName evidence="1">Trypsin-co-occurring domain-containing protein</fullName>
    </recommendedName>
</protein>
<keyword evidence="3" id="KW-1185">Reference proteome</keyword>
<organism evidence="2 3">
    <name type="scientific">Leekyejoonella antrihumi</name>
    <dbReference type="NCBI Taxonomy" id="1660198"/>
    <lineage>
        <taxon>Bacteria</taxon>
        <taxon>Bacillati</taxon>
        <taxon>Actinomycetota</taxon>
        <taxon>Actinomycetes</taxon>
        <taxon>Micrococcales</taxon>
        <taxon>Dermacoccaceae</taxon>
        <taxon>Leekyejoonella</taxon>
    </lineage>
</organism>
<evidence type="ECO:0000313" key="3">
    <source>
        <dbReference type="Proteomes" id="UP000320244"/>
    </source>
</evidence>
<reference evidence="2 3" key="2">
    <citation type="submission" date="2019-08" db="EMBL/GenBank/DDBJ databases">
        <title>Jejuicoccus antrihumi gen. nov., sp. nov., a new member of the family Dermacoccaceae isolated from a cave.</title>
        <authorList>
            <person name="Schumann P."/>
            <person name="Kim I.S."/>
        </authorList>
    </citation>
    <scope>NUCLEOTIDE SEQUENCE [LARGE SCALE GENOMIC DNA]</scope>
    <source>
        <strain evidence="2 3">C5-26</strain>
    </source>
</reference>
<proteinExistence type="predicted"/>
<dbReference type="RefSeq" id="WP_146315177.1">
    <property type="nucleotide sequence ID" value="NZ_VCQV01000003.1"/>
</dbReference>
<sequence length="118" mass="12357">MTLMRVPLKAGGQYVVAAAKDTGDDKQPDALEPRDAHGVTHVIDELGGTVEQALDQMVTPAAEMMVSKLRKLSPDALQVEFGIDLSGETGVIIASSALAGHFSVTLTWGQEGLVTPSV</sequence>
<name>A0A563E6N6_9MICO</name>
<dbReference type="OrthoDB" id="4828173at2"/>
<evidence type="ECO:0000259" key="1">
    <source>
        <dbReference type="Pfam" id="PF19493"/>
    </source>
</evidence>
<dbReference type="Proteomes" id="UP000320244">
    <property type="component" value="Unassembled WGS sequence"/>
</dbReference>
<reference evidence="2 3" key="1">
    <citation type="submission" date="2019-05" db="EMBL/GenBank/DDBJ databases">
        <authorList>
            <person name="Lee S.D."/>
        </authorList>
    </citation>
    <scope>NUCLEOTIDE SEQUENCE [LARGE SCALE GENOMIC DNA]</scope>
    <source>
        <strain evidence="2 3">C5-26</strain>
    </source>
</reference>